<keyword evidence="3" id="KW-0540">Nuclease</keyword>
<dbReference type="KEGG" id="pdio:PDMSB3_0093"/>
<organism evidence="3 4">
    <name type="scientific">Paraburkholderia dioscoreae</name>
    <dbReference type="NCBI Taxonomy" id="2604047"/>
    <lineage>
        <taxon>Bacteria</taxon>
        <taxon>Pseudomonadati</taxon>
        <taxon>Pseudomonadota</taxon>
        <taxon>Betaproteobacteria</taxon>
        <taxon>Burkholderiales</taxon>
        <taxon>Burkholderiaceae</taxon>
        <taxon>Paraburkholderia</taxon>
    </lineage>
</organism>
<sequence length="422" mass="48093">MSKYAPLGDHLRKAPGSELTLTFDQIEAIIDDDLPPSALNHDEWWQNSTPGTDSHVQALAWMTNGWRKSRIDRAARYVTFSRAGSNPDAEALENLAPRRKEVVYDILRRANISVNDWHRRKDQTEVEDFRSNPQYCYNWSFGSPAEGYVLCLWHGTLKSAGGVPYFEESVLDTANELKRIADDATQSPSARSRAIDQSIRAVNLDAAILESYERRMAVHVIVCDGDRRSRDELAEKASAVSRRILDTEPWYVHLHDRVSGECKIVRGVKPDLDIDQVSSGSGDDDEDADEDIIQQRAIKTRRRQGPFRDGLLAAYRRRCAVTGSMVDKILEAAHIVPHAEKTDYKTRNGILLRADIHTLFDEHLLTIDTRYRVKISKLLRHSEYKDYDGKPLKVLPERSEDQPSIKALEQRLQAFDAEEAKR</sequence>
<dbReference type="GO" id="GO:0004519">
    <property type="term" value="F:endonuclease activity"/>
    <property type="evidence" value="ECO:0007669"/>
    <property type="project" value="UniProtKB-KW"/>
</dbReference>
<evidence type="ECO:0000313" key="3">
    <source>
        <dbReference type="EMBL" id="VVD26555.1"/>
    </source>
</evidence>
<gene>
    <name evidence="3" type="ORF">PDMSB3_0093</name>
</gene>
<keyword evidence="4" id="KW-1185">Reference proteome</keyword>
<feature type="domain" description="DUF7662" evidence="2">
    <location>
        <begin position="4"/>
        <end position="82"/>
    </location>
</feature>
<dbReference type="InterPro" id="IPR056079">
    <property type="entry name" value="DUF7662"/>
</dbReference>
<dbReference type="RefSeq" id="WP_165184235.1">
    <property type="nucleotide sequence ID" value="NZ_LR699553.1"/>
</dbReference>
<name>A0A5Q4Z5K6_9BURK</name>
<dbReference type="AlphaFoldDB" id="A0A5Q4Z5K6"/>
<dbReference type="Proteomes" id="UP000325811">
    <property type="component" value="Chromosome I"/>
</dbReference>
<dbReference type="InterPro" id="IPR003615">
    <property type="entry name" value="HNH_nuc"/>
</dbReference>
<evidence type="ECO:0000313" key="4">
    <source>
        <dbReference type="Proteomes" id="UP000325811"/>
    </source>
</evidence>
<keyword evidence="3" id="KW-0378">Hydrolase</keyword>
<evidence type="ECO:0000259" key="1">
    <source>
        <dbReference type="Pfam" id="PF13391"/>
    </source>
</evidence>
<dbReference type="Pfam" id="PF24698">
    <property type="entry name" value="DUF7662"/>
    <property type="match status" value="1"/>
</dbReference>
<dbReference type="EMBL" id="LR699553">
    <property type="protein sequence ID" value="VVD26555.1"/>
    <property type="molecule type" value="Genomic_DNA"/>
</dbReference>
<keyword evidence="3" id="KW-0255">Endonuclease</keyword>
<evidence type="ECO:0000259" key="2">
    <source>
        <dbReference type="Pfam" id="PF24698"/>
    </source>
</evidence>
<accession>A0A5Q4Z5K6</accession>
<proteinExistence type="predicted"/>
<protein>
    <submittedName>
        <fullName evidence="3">HNH endonuclease</fullName>
    </submittedName>
</protein>
<dbReference type="Pfam" id="PF13391">
    <property type="entry name" value="HNH_2"/>
    <property type="match status" value="1"/>
</dbReference>
<feature type="domain" description="HNH nuclease" evidence="1">
    <location>
        <begin position="319"/>
        <end position="368"/>
    </location>
</feature>
<reference evidence="3 4" key="1">
    <citation type="submission" date="2019-08" db="EMBL/GenBank/DDBJ databases">
        <authorList>
            <person name="Herpell B J."/>
        </authorList>
    </citation>
    <scope>NUCLEOTIDE SEQUENCE [LARGE SCALE GENOMIC DNA]</scope>
    <source>
        <strain evidence="4">Msb3</strain>
    </source>
</reference>